<protein>
    <submittedName>
        <fullName evidence="2">Uncharacterized protein</fullName>
    </submittedName>
</protein>
<dbReference type="OrthoDB" id="3934411at2759"/>
<reference evidence="2 3" key="1">
    <citation type="submission" date="2014-02" db="EMBL/GenBank/DDBJ databases">
        <title>The genome sequence of Colletotrichum simmondsii CBS122122.</title>
        <authorList>
            <person name="Baroncelli R."/>
            <person name="Thon M.R."/>
        </authorList>
    </citation>
    <scope>NUCLEOTIDE SEQUENCE [LARGE SCALE GENOMIC DNA]</scope>
    <source>
        <strain evidence="2 3">CBS122122</strain>
    </source>
</reference>
<dbReference type="EMBL" id="JFBX01000805">
    <property type="protein sequence ID" value="KXH27866.1"/>
    <property type="molecule type" value="Genomic_DNA"/>
</dbReference>
<evidence type="ECO:0000256" key="1">
    <source>
        <dbReference type="SAM" id="SignalP"/>
    </source>
</evidence>
<keyword evidence="3" id="KW-1185">Reference proteome</keyword>
<accession>A0A135RW54</accession>
<gene>
    <name evidence="2" type="ORF">CSIM01_06785</name>
</gene>
<sequence>MKFSTALFTIATLATSVFSTALSPPDNSAIGAVNMDVREVAPLDSSPLEARQGCFTHILPVLRINRDNRRDIQGDLDARRSIEWNPNRNVRAIIDFSSTTTRNRQLRYQITNRSQLFGAAIIFSNYQDTITGTVRETIRVPIGRATGMSLSPTPTTGAGCIVLPRLDGTWYAQLE</sequence>
<evidence type="ECO:0000313" key="3">
    <source>
        <dbReference type="Proteomes" id="UP000070328"/>
    </source>
</evidence>
<dbReference type="Proteomes" id="UP000070328">
    <property type="component" value="Unassembled WGS sequence"/>
</dbReference>
<dbReference type="AlphaFoldDB" id="A0A135RW54"/>
<keyword evidence="1" id="KW-0732">Signal</keyword>
<name>A0A135RW54_9PEZI</name>
<comment type="caution">
    <text evidence="2">The sequence shown here is derived from an EMBL/GenBank/DDBJ whole genome shotgun (WGS) entry which is preliminary data.</text>
</comment>
<feature type="chain" id="PRO_5007801293" evidence="1">
    <location>
        <begin position="20"/>
        <end position="175"/>
    </location>
</feature>
<organism evidence="2 3">
    <name type="scientific">Colletotrichum simmondsii</name>
    <dbReference type="NCBI Taxonomy" id="703756"/>
    <lineage>
        <taxon>Eukaryota</taxon>
        <taxon>Fungi</taxon>
        <taxon>Dikarya</taxon>
        <taxon>Ascomycota</taxon>
        <taxon>Pezizomycotina</taxon>
        <taxon>Sordariomycetes</taxon>
        <taxon>Hypocreomycetidae</taxon>
        <taxon>Glomerellales</taxon>
        <taxon>Glomerellaceae</taxon>
        <taxon>Colletotrichum</taxon>
        <taxon>Colletotrichum acutatum species complex</taxon>
    </lineage>
</organism>
<evidence type="ECO:0000313" key="2">
    <source>
        <dbReference type="EMBL" id="KXH27866.1"/>
    </source>
</evidence>
<proteinExistence type="predicted"/>
<feature type="signal peptide" evidence="1">
    <location>
        <begin position="1"/>
        <end position="19"/>
    </location>
</feature>